<proteinExistence type="predicted"/>
<feature type="compositionally biased region" description="Polar residues" evidence="1">
    <location>
        <begin position="12"/>
        <end position="32"/>
    </location>
</feature>
<dbReference type="EMBL" id="VAUV01000001">
    <property type="protein sequence ID" value="TLD72513.1"/>
    <property type="molecule type" value="Genomic_DNA"/>
</dbReference>
<feature type="domain" description="DinB-like" evidence="2">
    <location>
        <begin position="123"/>
        <end position="264"/>
    </location>
</feature>
<dbReference type="SUPFAM" id="SSF109854">
    <property type="entry name" value="DinB/YfiT-like putative metalloenzymes"/>
    <property type="match status" value="1"/>
</dbReference>
<dbReference type="InterPro" id="IPR024775">
    <property type="entry name" value="DinB-like"/>
</dbReference>
<protein>
    <submittedName>
        <fullName evidence="3">DinB family protein</fullName>
    </submittedName>
</protein>
<feature type="compositionally biased region" description="Basic residues" evidence="1">
    <location>
        <begin position="1"/>
        <end position="11"/>
    </location>
</feature>
<evidence type="ECO:0000259" key="2">
    <source>
        <dbReference type="Pfam" id="PF12867"/>
    </source>
</evidence>
<dbReference type="AlphaFoldDB" id="A0A5R8KJL2"/>
<keyword evidence="4" id="KW-1185">Reference proteome</keyword>
<dbReference type="OrthoDB" id="9181047at2"/>
<evidence type="ECO:0000313" key="3">
    <source>
        <dbReference type="EMBL" id="TLD72513.1"/>
    </source>
</evidence>
<dbReference type="InterPro" id="IPR034660">
    <property type="entry name" value="DinB/YfiT-like"/>
</dbReference>
<evidence type="ECO:0000313" key="4">
    <source>
        <dbReference type="Proteomes" id="UP000306196"/>
    </source>
</evidence>
<dbReference type="Pfam" id="PF12867">
    <property type="entry name" value="DinB_2"/>
    <property type="match status" value="1"/>
</dbReference>
<gene>
    <name evidence="3" type="ORF">FEM03_00085</name>
</gene>
<comment type="caution">
    <text evidence="3">The sequence shown here is derived from an EMBL/GenBank/DDBJ whole genome shotgun (WGS) entry which is preliminary data.</text>
</comment>
<dbReference type="Gene3D" id="1.20.120.450">
    <property type="entry name" value="dinb family like domain"/>
    <property type="match status" value="1"/>
</dbReference>
<accession>A0A5R8KJL2</accession>
<dbReference type="Proteomes" id="UP000306196">
    <property type="component" value="Unassembled WGS sequence"/>
</dbReference>
<evidence type="ECO:0000256" key="1">
    <source>
        <dbReference type="SAM" id="MobiDB-lite"/>
    </source>
</evidence>
<organism evidence="3 4">
    <name type="scientific">Phragmitibacter flavus</name>
    <dbReference type="NCBI Taxonomy" id="2576071"/>
    <lineage>
        <taxon>Bacteria</taxon>
        <taxon>Pseudomonadati</taxon>
        <taxon>Verrucomicrobiota</taxon>
        <taxon>Verrucomicrobiia</taxon>
        <taxon>Verrucomicrobiales</taxon>
        <taxon>Verrucomicrobiaceae</taxon>
        <taxon>Phragmitibacter</taxon>
    </lineage>
</organism>
<name>A0A5R8KJL2_9BACT</name>
<sequence>MKSLKRLRPSTRSRMTSSVHLSPKRSSAQATGQGERRADVEEDLDFMVFGMANQHASPTLAIQKYCHLRKTSVREDLPLMSKLIEPRLAPPGAGLPAVELFIGRQLFVFKRLFGSRESFAAMFEQERATIRHLVNACGESRRAERVLIRRLRGLEDSSRFWSVWMTLDHLRITNSVFAMVITSLARGKVPQRKASTADVKPDPNVTAAMERAYEDSCDQLIAKIAALPDLKETVRYAHPWFGPLDAYGWQVLSATHMAIHRAQIERIIAGLKK</sequence>
<feature type="region of interest" description="Disordered" evidence="1">
    <location>
        <begin position="1"/>
        <end position="37"/>
    </location>
</feature>
<reference evidence="3 4" key="1">
    <citation type="submission" date="2019-05" db="EMBL/GenBank/DDBJ databases">
        <title>Verrucobacter flavum gen. nov., sp. nov. a new member of the family Verrucomicrobiaceae.</title>
        <authorList>
            <person name="Szuroczki S."/>
            <person name="Abbaszade G."/>
            <person name="Szabo A."/>
            <person name="Felfoldi T."/>
            <person name="Schumann P."/>
            <person name="Boka K."/>
            <person name="Keki Z."/>
            <person name="Toumi M."/>
            <person name="Toth E."/>
        </authorList>
    </citation>
    <scope>NUCLEOTIDE SEQUENCE [LARGE SCALE GENOMIC DNA]</scope>
    <source>
        <strain evidence="3 4">MG-N-17</strain>
    </source>
</reference>